<keyword evidence="3" id="KW-0067">ATP-binding</keyword>
<organism evidence="4 5">
    <name type="scientific">Cellulophaga geojensis KL-A</name>
    <dbReference type="NCBI Taxonomy" id="1328323"/>
    <lineage>
        <taxon>Bacteria</taxon>
        <taxon>Pseudomonadati</taxon>
        <taxon>Bacteroidota</taxon>
        <taxon>Flavobacteriia</taxon>
        <taxon>Flavobacteriales</taxon>
        <taxon>Flavobacteriaceae</taxon>
        <taxon>Cellulophaga</taxon>
    </lineage>
</organism>
<gene>
    <name evidence="4" type="ORF">KLA_00565</name>
</gene>
<dbReference type="Pfam" id="PF00012">
    <property type="entry name" value="HSP70"/>
    <property type="match status" value="1"/>
</dbReference>
<dbReference type="RefSeq" id="WP_034642815.1">
    <property type="nucleotide sequence ID" value="NZ_ARZX01000001.1"/>
</dbReference>
<dbReference type="PANTHER" id="PTHR19375">
    <property type="entry name" value="HEAT SHOCK PROTEIN 70KDA"/>
    <property type="match status" value="1"/>
</dbReference>
<dbReference type="SUPFAM" id="SSF100920">
    <property type="entry name" value="Heat shock protein 70kD (HSP70), peptide-binding domain"/>
    <property type="match status" value="1"/>
</dbReference>
<dbReference type="InterPro" id="IPR013126">
    <property type="entry name" value="Hsp_70_fam"/>
</dbReference>
<evidence type="ECO:0000256" key="1">
    <source>
        <dbReference type="ARBA" id="ARBA00007381"/>
    </source>
</evidence>
<dbReference type="Gene3D" id="3.90.640.10">
    <property type="entry name" value="Actin, Chain A, domain 4"/>
    <property type="match status" value="1"/>
</dbReference>
<dbReference type="PROSITE" id="PS00297">
    <property type="entry name" value="HSP70_1"/>
    <property type="match status" value="1"/>
</dbReference>
<dbReference type="CDD" id="cd24029">
    <property type="entry name" value="ASKHA_NBD_HSP70_DnaK_HscA_HscC"/>
    <property type="match status" value="1"/>
</dbReference>
<evidence type="ECO:0000256" key="2">
    <source>
        <dbReference type="ARBA" id="ARBA00022741"/>
    </source>
</evidence>
<protein>
    <submittedName>
        <fullName evidence="4">Heat shock protein 70</fullName>
    </submittedName>
</protein>
<evidence type="ECO:0000256" key="3">
    <source>
        <dbReference type="ARBA" id="ARBA00022840"/>
    </source>
</evidence>
<dbReference type="Proteomes" id="UP000019275">
    <property type="component" value="Unassembled WGS sequence"/>
</dbReference>
<accession>A0ABN0RT35</accession>
<keyword evidence="4" id="KW-0346">Stress response</keyword>
<dbReference type="PRINTS" id="PR00301">
    <property type="entry name" value="HEATSHOCK70"/>
</dbReference>
<dbReference type="InterPro" id="IPR018181">
    <property type="entry name" value="Heat_shock_70_CS"/>
</dbReference>
<keyword evidence="5" id="KW-1185">Reference proteome</keyword>
<sequence length="833" mass="94153">MKTVNFGIDLGTTNSLIAKYENGLLEVFKNPIGQKQTLASAVAFRGSRILVGDKARDLLEKDPLNVFTCFKRKMGTTDRYFAKSINKDVSPIELSAYVLKELKNFIHTGEELHEAVITIPSSFDTIQSNATKTAGQQAGFKEVYLLQEPIAASLAFANKNNLELSDTKKWLIYDFGGGTFDVALLEINQREMNVLDNEGDNFLGGMDIDNLIIEKLLVPKLEPILNETKLLDKFKEPNNPLQKLYFELLFRAEEAKKELSRFETTEIDIDYPDKDIYTSVEVSRADFNNLLAPLVEHTINFSKKILNNNNLANTDVEKIIMVGGSTLIPYVREQVQNNLKIAIDTSVDPTAAVGIGAAYYAGTKISTLKQEKISQPTSTTTAATSEKQPLVNLIFEKNTKDTEELIAFTLHKPTQGFYRITRKDGGYDTGLVTLENNVNVNVFVDLLEGQVNTFYLKIYNTQQEVLFSTDDIHINQGKYNIQGQLLPNDICLEIDDIQYSVTRLEAIFNKNTVLPLKKTIYKSASKTILKDSDEKLQINIVEGDGNGLPSSGLSIGYIEITGKQLEQDLIKGTDIELNISVSESRDIDVDIFLTSCDQEFSNSFKPTERYISSSKMENEIRVVTQKIEQEKAKPEYAENYELLQKFKTIEHALIELQIQLTLLADTDVTDAKFKIDNEKRSLIQQFDLLTRHKELDNDIEEYKTSVLAVKQSLSENNSEYYTAQFNKVIANEKSFINSGNKYLIRSKIEELRVIRNAIFTADESNFIGPFFHYKTLDNYPDQQKANMLIAEGDKALENKQYKVLKQVVYQLASMLPDDTPKTSFNNQDKTGLS</sequence>
<reference evidence="4 5" key="1">
    <citation type="journal article" date="2014" name="Genome Announc.">
        <title>Draft Genome Sequence of the Carrageenan-Degrading Bacterium Cellulophaga sp. Strain KL-A, Isolated from Decaying Marine Algae.</title>
        <authorList>
            <person name="Shan D."/>
            <person name="Ying J."/>
            <person name="Li X."/>
            <person name="Gao Z."/>
            <person name="Wei G."/>
            <person name="Shao Z."/>
        </authorList>
    </citation>
    <scope>NUCLEOTIDE SEQUENCE [LARGE SCALE GENOMIC DNA]</scope>
    <source>
        <strain evidence="4 5">KL-A</strain>
    </source>
</reference>
<dbReference type="InterPro" id="IPR043129">
    <property type="entry name" value="ATPase_NBD"/>
</dbReference>
<dbReference type="EMBL" id="ARZX01000001">
    <property type="protein sequence ID" value="EWH15006.1"/>
    <property type="molecule type" value="Genomic_DNA"/>
</dbReference>
<dbReference type="SUPFAM" id="SSF53067">
    <property type="entry name" value="Actin-like ATPase domain"/>
    <property type="match status" value="2"/>
</dbReference>
<evidence type="ECO:0000313" key="5">
    <source>
        <dbReference type="Proteomes" id="UP000019275"/>
    </source>
</evidence>
<proteinExistence type="inferred from homology"/>
<comment type="caution">
    <text evidence="4">The sequence shown here is derived from an EMBL/GenBank/DDBJ whole genome shotgun (WGS) entry which is preliminary data.</text>
</comment>
<keyword evidence="2" id="KW-0547">Nucleotide-binding</keyword>
<dbReference type="Gene3D" id="3.30.420.40">
    <property type="match status" value="2"/>
</dbReference>
<comment type="similarity">
    <text evidence="1">Belongs to the heat shock protein 70 family.</text>
</comment>
<dbReference type="InterPro" id="IPR029047">
    <property type="entry name" value="HSP70_peptide-bd_sf"/>
</dbReference>
<evidence type="ECO:0000313" key="4">
    <source>
        <dbReference type="EMBL" id="EWH15006.1"/>
    </source>
</evidence>
<name>A0ABN0RT35_9FLAO</name>